<keyword evidence="1" id="KW-0472">Membrane</keyword>
<reference evidence="3 4" key="1">
    <citation type="submission" date="2020-02" db="EMBL/GenBank/DDBJ databases">
        <title>Pseudoroseicyclus tamarix, sp. nov., isolated from offshore sediment of a Tamarix chinensis forest.</title>
        <authorList>
            <person name="Gai Y."/>
        </authorList>
    </citation>
    <scope>NUCLEOTIDE SEQUENCE [LARGE SCALE GENOMIC DNA]</scope>
    <source>
        <strain evidence="3 4">CLL3-39</strain>
    </source>
</reference>
<organism evidence="3 4">
    <name type="scientific">Pseudoroseicyclus tamaricis</name>
    <dbReference type="NCBI Taxonomy" id="2705421"/>
    <lineage>
        <taxon>Bacteria</taxon>
        <taxon>Pseudomonadati</taxon>
        <taxon>Pseudomonadota</taxon>
        <taxon>Alphaproteobacteria</taxon>
        <taxon>Rhodobacterales</taxon>
        <taxon>Paracoccaceae</taxon>
        <taxon>Pseudoroseicyclus</taxon>
    </lineage>
</organism>
<dbReference type="EMBL" id="JAAGAB010000004">
    <property type="protein sequence ID" value="NDV02460.1"/>
    <property type="molecule type" value="Genomic_DNA"/>
</dbReference>
<dbReference type="AlphaFoldDB" id="A0A6B2JWG1"/>
<name>A0A6B2JWG1_9RHOB</name>
<accession>A0A6B2JWG1</accession>
<keyword evidence="4" id="KW-1185">Reference proteome</keyword>
<evidence type="ECO:0000313" key="3">
    <source>
        <dbReference type="EMBL" id="NDV02460.1"/>
    </source>
</evidence>
<evidence type="ECO:0000259" key="2">
    <source>
        <dbReference type="Pfam" id="PF14242"/>
    </source>
</evidence>
<gene>
    <name evidence="3" type="ORF">GZA08_15930</name>
</gene>
<evidence type="ECO:0000313" key="4">
    <source>
        <dbReference type="Proteomes" id="UP000474757"/>
    </source>
</evidence>
<dbReference type="InterPro" id="IPR025642">
    <property type="entry name" value="DUF4342"/>
</dbReference>
<keyword evidence="1" id="KW-1133">Transmembrane helix</keyword>
<feature type="domain" description="DUF4342" evidence="2">
    <location>
        <begin position="8"/>
        <end position="87"/>
    </location>
</feature>
<protein>
    <submittedName>
        <fullName evidence="3">DUF4342 domain-containing protein</fullName>
    </submittedName>
</protein>
<dbReference type="Pfam" id="PF14242">
    <property type="entry name" value="DUF4342"/>
    <property type="match status" value="1"/>
</dbReference>
<feature type="transmembrane region" description="Helical" evidence="1">
    <location>
        <begin position="56"/>
        <end position="79"/>
    </location>
</feature>
<comment type="caution">
    <text evidence="3">The sequence shown here is derived from an EMBL/GenBank/DDBJ whole genome shotgun (WGS) entry which is preliminary data.</text>
</comment>
<proteinExistence type="predicted"/>
<sequence length="95" mass="9938">MTDQNNEVVTEEVEVSSDNLMDKVKAWAKDASVKRVRIKEPDGDIAVDLPLTVGALAGGALVLAAPALAIVGAIAGAFAKVTVEVVRDPNEPRET</sequence>
<dbReference type="RefSeq" id="WP_163895462.1">
    <property type="nucleotide sequence ID" value="NZ_JAAFYS010000004.1"/>
</dbReference>
<evidence type="ECO:0000256" key="1">
    <source>
        <dbReference type="SAM" id="Phobius"/>
    </source>
</evidence>
<dbReference type="Proteomes" id="UP000474757">
    <property type="component" value="Unassembled WGS sequence"/>
</dbReference>
<keyword evidence="1" id="KW-0812">Transmembrane</keyword>